<organism evidence="2 3">
    <name type="scientific">Musa troglodytarum</name>
    <name type="common">fe'i banana</name>
    <dbReference type="NCBI Taxonomy" id="320322"/>
    <lineage>
        <taxon>Eukaryota</taxon>
        <taxon>Viridiplantae</taxon>
        <taxon>Streptophyta</taxon>
        <taxon>Embryophyta</taxon>
        <taxon>Tracheophyta</taxon>
        <taxon>Spermatophyta</taxon>
        <taxon>Magnoliopsida</taxon>
        <taxon>Liliopsida</taxon>
        <taxon>Zingiberales</taxon>
        <taxon>Musaceae</taxon>
        <taxon>Musa</taxon>
    </lineage>
</organism>
<proteinExistence type="predicted"/>
<reference evidence="2" key="1">
    <citation type="submission" date="2022-05" db="EMBL/GenBank/DDBJ databases">
        <title>The Musa troglodytarum L. genome provides insights into the mechanism of non-climacteric behaviour and enrichment of carotenoids.</title>
        <authorList>
            <person name="Wang J."/>
        </authorList>
    </citation>
    <scope>NUCLEOTIDE SEQUENCE</scope>
    <source>
        <tissue evidence="2">Leaf</tissue>
    </source>
</reference>
<gene>
    <name evidence="2" type="ORF">MUK42_06533</name>
</gene>
<sequence length="134" mass="15058">MEASGDYDSSYVVSIPRSANRPISREAGFSHDSHYDPSLLFPRFEPRRRAGHLIRVQSRCASPALGLPPLRAVVERVTGWQHEAKANQKSLNLHSSPPQPTLPPFSPSRTSECDRLSKVEDEEEKTMTTTMKKE</sequence>
<evidence type="ECO:0000256" key="1">
    <source>
        <dbReference type="SAM" id="MobiDB-lite"/>
    </source>
</evidence>
<dbReference type="Proteomes" id="UP001055439">
    <property type="component" value="Chromosome 8"/>
</dbReference>
<dbReference type="AlphaFoldDB" id="A0A9E7HQX6"/>
<feature type="region of interest" description="Disordered" evidence="1">
    <location>
        <begin position="85"/>
        <end position="134"/>
    </location>
</feature>
<evidence type="ECO:0000313" key="2">
    <source>
        <dbReference type="EMBL" id="URE34772.1"/>
    </source>
</evidence>
<accession>A0A9E7HQX6</accession>
<name>A0A9E7HQX6_9LILI</name>
<dbReference type="EMBL" id="CP097510">
    <property type="protein sequence ID" value="URE34772.1"/>
    <property type="molecule type" value="Genomic_DNA"/>
</dbReference>
<keyword evidence="3" id="KW-1185">Reference proteome</keyword>
<protein>
    <submittedName>
        <fullName evidence="2">Uncharacterized protein</fullName>
    </submittedName>
</protein>
<evidence type="ECO:0000313" key="3">
    <source>
        <dbReference type="Proteomes" id="UP001055439"/>
    </source>
</evidence>
<dbReference type="OrthoDB" id="248923at2759"/>
<feature type="compositionally biased region" description="Pro residues" evidence="1">
    <location>
        <begin position="97"/>
        <end position="106"/>
    </location>
</feature>